<protein>
    <recommendedName>
        <fullName evidence="1">HMA domain-containing protein</fullName>
    </recommendedName>
</protein>
<accession>A0A9X0HP39</accession>
<name>A0A9X0HP39_SOLP1</name>
<dbReference type="Gene3D" id="3.30.70.100">
    <property type="match status" value="1"/>
</dbReference>
<dbReference type="InterPro" id="IPR006121">
    <property type="entry name" value="HMA_dom"/>
</dbReference>
<keyword evidence="3" id="KW-1185">Reference proteome</keyword>
<evidence type="ECO:0000259" key="1">
    <source>
        <dbReference type="PROSITE" id="PS50846"/>
    </source>
</evidence>
<dbReference type="SUPFAM" id="SSF55008">
    <property type="entry name" value="HMA, heavy metal-associated domain"/>
    <property type="match status" value="1"/>
</dbReference>
<feature type="domain" description="HMA" evidence="1">
    <location>
        <begin position="1"/>
        <end position="67"/>
    </location>
</feature>
<sequence length="69" mass="7379">MNTLRFKTNINCGGCIKAVTPTLNQVAGQGNWQVDTSVPDKTLTVQANSTTAQQVLEAVQEAGFEIQQA</sequence>
<dbReference type="Proteomes" id="UP000054223">
    <property type="component" value="Unassembled WGS sequence"/>
</dbReference>
<reference evidence="2 3" key="1">
    <citation type="submission" date="2015-11" db="EMBL/GenBank/DDBJ databases">
        <title>Solirubrum puertoriconensis gen. nov. an environmental bacteria isolated in Puerto Rico.</title>
        <authorList>
            <person name="Cuebas-Irizarry M.F."/>
            <person name="Montalvo-Rodriguez R."/>
        </authorList>
    </citation>
    <scope>NUCLEOTIDE SEQUENCE [LARGE SCALE GENOMIC DNA]</scope>
    <source>
        <strain evidence="2 3">MC1A</strain>
    </source>
</reference>
<dbReference type="PROSITE" id="PS50846">
    <property type="entry name" value="HMA_2"/>
    <property type="match status" value="1"/>
</dbReference>
<organism evidence="2 3">
    <name type="scientific">Solirubrum puertoriconensis</name>
    <dbReference type="NCBI Taxonomy" id="1751427"/>
    <lineage>
        <taxon>Bacteria</taxon>
        <taxon>Pseudomonadati</taxon>
        <taxon>Bacteroidota</taxon>
        <taxon>Cytophagia</taxon>
        <taxon>Cytophagales</taxon>
    </lineage>
</organism>
<dbReference type="CDD" id="cd00371">
    <property type="entry name" value="HMA"/>
    <property type="match status" value="1"/>
</dbReference>
<dbReference type="GO" id="GO:0046872">
    <property type="term" value="F:metal ion binding"/>
    <property type="evidence" value="ECO:0007669"/>
    <property type="project" value="InterPro"/>
</dbReference>
<evidence type="ECO:0000313" key="2">
    <source>
        <dbReference type="EMBL" id="KUG09630.1"/>
    </source>
</evidence>
<dbReference type="RefSeq" id="WP_059067794.1">
    <property type="nucleotide sequence ID" value="NZ_LNAL01000003.1"/>
</dbReference>
<gene>
    <name evidence="2" type="ORF">ASU33_18225</name>
</gene>
<proteinExistence type="predicted"/>
<dbReference type="EMBL" id="LNAL01000003">
    <property type="protein sequence ID" value="KUG09630.1"/>
    <property type="molecule type" value="Genomic_DNA"/>
</dbReference>
<dbReference type="InterPro" id="IPR036163">
    <property type="entry name" value="HMA_dom_sf"/>
</dbReference>
<comment type="caution">
    <text evidence="2">The sequence shown here is derived from an EMBL/GenBank/DDBJ whole genome shotgun (WGS) entry which is preliminary data.</text>
</comment>
<evidence type="ECO:0000313" key="3">
    <source>
        <dbReference type="Proteomes" id="UP000054223"/>
    </source>
</evidence>
<dbReference type="AlphaFoldDB" id="A0A9X0HP39"/>
<dbReference type="OrthoDB" id="677920at2"/>